<dbReference type="HOGENOM" id="CLU_083918_3_0_2"/>
<dbReference type="EMBL" id="CP000575">
    <property type="protein sequence ID" value="ABN70633.1"/>
    <property type="molecule type" value="Genomic_DNA"/>
</dbReference>
<keyword evidence="3" id="KW-1185">Reference proteome</keyword>
<keyword evidence="1" id="KW-0812">Transmembrane</keyword>
<dbReference type="PANTHER" id="PTHR30289:SF1">
    <property type="entry name" value="PEBP (PHOSPHATIDYLETHANOLAMINE-BINDING PROTEIN) FAMILY PROTEIN"/>
    <property type="match status" value="1"/>
</dbReference>
<evidence type="ECO:0000256" key="1">
    <source>
        <dbReference type="SAM" id="Phobius"/>
    </source>
</evidence>
<dbReference type="InterPro" id="IPR036610">
    <property type="entry name" value="PEBP-like_sf"/>
</dbReference>
<dbReference type="AlphaFoldDB" id="A3DPS3"/>
<evidence type="ECO:0000313" key="2">
    <source>
        <dbReference type="EMBL" id="ABN70633.1"/>
    </source>
</evidence>
<keyword evidence="1" id="KW-1133">Transmembrane helix</keyword>
<protein>
    <submittedName>
        <fullName evidence="2">Phospholipid-binding protein, PBP family</fullName>
    </submittedName>
</protein>
<dbReference type="KEGG" id="smr:Smar_1547"/>
<dbReference type="STRING" id="399550.Smar_1547"/>
<reference evidence="3" key="1">
    <citation type="journal article" date="2009" name="BMC Genomics">
        <title>The complete genome sequence of Staphylothermus marinus reveals differences in sulfur metabolism among heterotrophic Crenarchaeota.</title>
        <authorList>
            <person name="Anderson I.J."/>
            <person name="Dharmarajan L."/>
            <person name="Rodriguez J."/>
            <person name="Hooper S."/>
            <person name="Porat I."/>
            <person name="Ulrich L.E."/>
            <person name="Elkins J.G."/>
            <person name="Mavromatis K."/>
            <person name="Sun H."/>
            <person name="Land M."/>
            <person name="Lapidus A."/>
            <person name="Lucas S."/>
            <person name="Barry K."/>
            <person name="Huber H."/>
            <person name="Zhulin I.B."/>
            <person name="Whitman W.B."/>
            <person name="Mukhopadhyay B."/>
            <person name="Woese C."/>
            <person name="Bristow J."/>
            <person name="Kyrpides N."/>
        </authorList>
    </citation>
    <scope>NUCLEOTIDE SEQUENCE [LARGE SCALE GENOMIC DNA]</scope>
    <source>
        <strain evidence="3">ATCC 43588 / DSM 3639 / JCM 9404 / F1</strain>
    </source>
</reference>
<dbReference type="InterPro" id="IPR008914">
    <property type="entry name" value="PEBP"/>
</dbReference>
<dbReference type="GeneID" id="4908019"/>
<dbReference type="InterPro" id="IPR005247">
    <property type="entry name" value="YbhB_YbcL/LppC-like"/>
</dbReference>
<dbReference type="Proteomes" id="UP000000254">
    <property type="component" value="Chromosome"/>
</dbReference>
<organism evidence="2 3">
    <name type="scientific">Staphylothermus marinus (strain ATCC 43588 / DSM 3639 / JCM 9404 / F1)</name>
    <dbReference type="NCBI Taxonomy" id="399550"/>
    <lineage>
        <taxon>Archaea</taxon>
        <taxon>Thermoproteota</taxon>
        <taxon>Thermoprotei</taxon>
        <taxon>Desulfurococcales</taxon>
        <taxon>Desulfurococcaceae</taxon>
        <taxon>Staphylothermus</taxon>
    </lineage>
</organism>
<dbReference type="CDD" id="cd00865">
    <property type="entry name" value="PEBP_bact_arch"/>
    <property type="match status" value="1"/>
</dbReference>
<dbReference type="SUPFAM" id="SSF49777">
    <property type="entry name" value="PEBP-like"/>
    <property type="match status" value="1"/>
</dbReference>
<dbReference type="PANTHER" id="PTHR30289">
    <property type="entry name" value="UNCHARACTERIZED PROTEIN YBCL-RELATED"/>
    <property type="match status" value="1"/>
</dbReference>
<dbReference type="Gene3D" id="3.90.280.10">
    <property type="entry name" value="PEBP-like"/>
    <property type="match status" value="1"/>
</dbReference>
<feature type="transmembrane region" description="Helical" evidence="1">
    <location>
        <begin position="6"/>
        <end position="26"/>
    </location>
</feature>
<dbReference type="NCBIfam" id="TIGR00481">
    <property type="entry name" value="YbhB/YbcL family Raf kinase inhibitor-like protein"/>
    <property type="match status" value="1"/>
</dbReference>
<sequence>MSRRLIIILILIVVAILVSIVFYMFLFKPVHEVYPSPIRELIMGKQGSIRVWSPAFSNGSRIPSQYTCDGIDESFPLRIENISENTRSLLLIMYDPDAPHGVFYHWILYNIPPNTTQIPENIPKTPITKYGLQGRNNFGKIGYGGPCPPRGFGSHRYYIIVLALNTKLKLPPGANINEVIDEAKNHVIAYGVYMGRYSR</sequence>
<dbReference type="eggNOG" id="arCOG04702">
    <property type="taxonomic scope" value="Archaea"/>
</dbReference>
<name>A3DPS3_STAMF</name>
<dbReference type="Pfam" id="PF01161">
    <property type="entry name" value="PBP"/>
    <property type="match status" value="1"/>
</dbReference>
<accession>A3DPS3</accession>
<proteinExistence type="predicted"/>
<evidence type="ECO:0000313" key="3">
    <source>
        <dbReference type="Proteomes" id="UP000000254"/>
    </source>
</evidence>
<reference evidence="2 3" key="2">
    <citation type="journal article" date="2009" name="Stand. Genomic Sci.">
        <title>Complete genome sequence of Staphylothermus marinus Stetter and Fiala 1986 type strain F1.</title>
        <authorList>
            <person name="Anderson I.J."/>
            <person name="Sun H."/>
            <person name="Lapidus A."/>
            <person name="Copeland A."/>
            <person name="Glavina Del Rio T."/>
            <person name="Tice H."/>
            <person name="Dalin E."/>
            <person name="Lucas S."/>
            <person name="Barry K."/>
            <person name="Land M."/>
            <person name="Richardson P."/>
            <person name="Huber H."/>
            <person name="Kyrpides N.C."/>
        </authorList>
    </citation>
    <scope>NUCLEOTIDE SEQUENCE [LARGE SCALE GENOMIC DNA]</scope>
    <source>
        <strain evidence="3">ATCC 43588 / DSM 3639 / JCM 9404 / F1</strain>
    </source>
</reference>
<keyword evidence="1" id="KW-0472">Membrane</keyword>
<gene>
    <name evidence="2" type="ordered locus">Smar_1547</name>
</gene>
<dbReference type="RefSeq" id="WP_011839827.1">
    <property type="nucleotide sequence ID" value="NC_009033.1"/>
</dbReference>